<evidence type="ECO:0000313" key="1">
    <source>
        <dbReference type="EnsemblPlants" id="OPUNC05G06370.1"/>
    </source>
</evidence>
<dbReference type="Gramene" id="OPUNC05G06370.1">
    <property type="protein sequence ID" value="OPUNC05G06370.1"/>
    <property type="gene ID" value="OPUNC05G06370"/>
</dbReference>
<reference evidence="1" key="1">
    <citation type="submission" date="2015-04" db="UniProtKB">
        <authorList>
            <consortium name="EnsemblPlants"/>
        </authorList>
    </citation>
    <scope>IDENTIFICATION</scope>
</reference>
<proteinExistence type="predicted"/>
<dbReference type="EnsemblPlants" id="OPUNC05G06370.1">
    <property type="protein sequence ID" value="OPUNC05G06370.1"/>
    <property type="gene ID" value="OPUNC05G06370"/>
</dbReference>
<reference evidence="1" key="2">
    <citation type="submission" date="2018-05" db="EMBL/GenBank/DDBJ databases">
        <title>OpunRS2 (Oryza punctata Reference Sequence Version 2).</title>
        <authorList>
            <person name="Zhang J."/>
            <person name="Kudrna D."/>
            <person name="Lee S."/>
            <person name="Talag J."/>
            <person name="Welchert J."/>
            <person name="Wing R.A."/>
        </authorList>
    </citation>
    <scope>NUCLEOTIDE SEQUENCE [LARGE SCALE GENOMIC DNA]</scope>
</reference>
<keyword evidence="2" id="KW-1185">Reference proteome</keyword>
<protein>
    <submittedName>
        <fullName evidence="1">Uncharacterized protein</fullName>
    </submittedName>
</protein>
<sequence length="111" mass="13102">MEENDDTVVFEAKVLLQASMPDAGQHLHQQGDVHLCQEQELATAPRPTFTHRAPCSWLQRIGWSQLVMKVVYYFSFARRLYNMNENGAFMRVNLFHLNEQMWEVRSKWKTS</sequence>
<dbReference type="Proteomes" id="UP000026962">
    <property type="component" value="Chromosome 5"/>
</dbReference>
<dbReference type="HOGENOM" id="CLU_120192_4_1_1"/>
<evidence type="ECO:0000313" key="2">
    <source>
        <dbReference type="Proteomes" id="UP000026962"/>
    </source>
</evidence>
<accession>A0A0E0KZP1</accession>
<organism evidence="1">
    <name type="scientific">Oryza punctata</name>
    <name type="common">Red rice</name>
    <dbReference type="NCBI Taxonomy" id="4537"/>
    <lineage>
        <taxon>Eukaryota</taxon>
        <taxon>Viridiplantae</taxon>
        <taxon>Streptophyta</taxon>
        <taxon>Embryophyta</taxon>
        <taxon>Tracheophyta</taxon>
        <taxon>Spermatophyta</taxon>
        <taxon>Magnoliopsida</taxon>
        <taxon>Liliopsida</taxon>
        <taxon>Poales</taxon>
        <taxon>Poaceae</taxon>
        <taxon>BOP clade</taxon>
        <taxon>Oryzoideae</taxon>
        <taxon>Oryzeae</taxon>
        <taxon>Oryzinae</taxon>
        <taxon>Oryza</taxon>
    </lineage>
</organism>
<name>A0A0E0KZP1_ORYPU</name>
<dbReference type="AlphaFoldDB" id="A0A0E0KZP1"/>